<dbReference type="Proteomes" id="UP000029999">
    <property type="component" value="Unassembled WGS sequence"/>
</dbReference>
<protein>
    <submittedName>
        <fullName evidence="2">Uncharacterized protein</fullName>
    </submittedName>
</protein>
<accession>A0A0A0BEX6</accession>
<keyword evidence="1" id="KW-0472">Membrane</keyword>
<keyword evidence="1" id="KW-1133">Transmembrane helix</keyword>
<dbReference type="PANTHER" id="PTHR32251">
    <property type="entry name" value="3-OXO-5-ALPHA-STEROID 4-DEHYDROGENASE"/>
    <property type="match status" value="1"/>
</dbReference>
<dbReference type="PROSITE" id="PS50244">
    <property type="entry name" value="S5A_REDUCTASE"/>
    <property type="match status" value="1"/>
</dbReference>
<evidence type="ECO:0000313" key="3">
    <source>
        <dbReference type="Proteomes" id="UP000029999"/>
    </source>
</evidence>
<dbReference type="PANTHER" id="PTHR32251:SF23">
    <property type="entry name" value="3-OXO-5-ALPHA-STEROID 4-DEHYDROGENASE (DUF1295)"/>
    <property type="match status" value="1"/>
</dbReference>
<comment type="caution">
    <text evidence="2">The sequence shown here is derived from an EMBL/GenBank/DDBJ whole genome shotgun (WGS) entry which is preliminary data.</text>
</comment>
<feature type="transmembrane region" description="Helical" evidence="1">
    <location>
        <begin position="52"/>
        <end position="79"/>
    </location>
</feature>
<name>A0A0A0BEX6_9GAMM</name>
<feature type="transmembrane region" description="Helical" evidence="1">
    <location>
        <begin position="6"/>
        <end position="21"/>
    </location>
</feature>
<dbReference type="Gene3D" id="1.20.120.1630">
    <property type="match status" value="1"/>
</dbReference>
<sequence length="256" mass="29920">MLITSYIFAVIVMFFGWLYEGKTDNAGVVDVLWAALMSLIPVYYAWQADGDVLLRIVAAGIMGIWYLRLCVHLSGRVFAEDEDGRYRYLRQYWGEKTHRNHFFFFQFQAVLAWTFTLPVWWLSQAEQANPITIFVALGLVLFASAGVYIADKQLQSFRENPDNKGQVCEKGLWFYSRHPNYFFEWLHWFAYPILGLGLLGGGWLWLAPVVMLAFLYLFTGIPYTEQQAIRSRGDAYRRYQRTTSAFIPWRKKHAND</sequence>
<evidence type="ECO:0000313" key="2">
    <source>
        <dbReference type="EMBL" id="KGM07078.1"/>
    </source>
</evidence>
<dbReference type="AlphaFoldDB" id="A0A0A0BEX6"/>
<gene>
    <name evidence="2" type="ORF">LP43_1579</name>
</gene>
<dbReference type="GO" id="GO:0016020">
    <property type="term" value="C:membrane"/>
    <property type="evidence" value="ECO:0007669"/>
    <property type="project" value="TreeGrafter"/>
</dbReference>
<dbReference type="RefSeq" id="WP_036313963.1">
    <property type="nucleotide sequence ID" value="NZ_JRQD01000003.1"/>
</dbReference>
<feature type="transmembrane region" description="Helical" evidence="1">
    <location>
        <begin position="100"/>
        <end position="122"/>
    </location>
</feature>
<proteinExistence type="predicted"/>
<feature type="transmembrane region" description="Helical" evidence="1">
    <location>
        <begin position="205"/>
        <end position="223"/>
    </location>
</feature>
<dbReference type="InterPro" id="IPR010721">
    <property type="entry name" value="UstE-like"/>
</dbReference>
<dbReference type="EMBL" id="JRQD01000003">
    <property type="protein sequence ID" value="KGM07078.1"/>
    <property type="molecule type" value="Genomic_DNA"/>
</dbReference>
<feature type="transmembrane region" description="Helical" evidence="1">
    <location>
        <begin position="28"/>
        <end position="46"/>
    </location>
</feature>
<dbReference type="Pfam" id="PF06966">
    <property type="entry name" value="DUF1295"/>
    <property type="match status" value="1"/>
</dbReference>
<reference evidence="2 3" key="1">
    <citation type="submission" date="2014-09" db="EMBL/GenBank/DDBJ databases">
        <authorList>
            <person name="Grob C."/>
            <person name="Taubert M."/>
            <person name="Howat A.M."/>
            <person name="Burns O.J."/>
            <person name="Dixon J.L."/>
            <person name="Chen Y."/>
            <person name="Murrell J.C."/>
        </authorList>
    </citation>
    <scope>NUCLEOTIDE SEQUENCE [LARGE SCALE GENOMIC DNA]</scope>
    <source>
        <strain evidence="2">L4</strain>
    </source>
</reference>
<dbReference type="STRING" id="392484.LP43_1579"/>
<feature type="transmembrane region" description="Helical" evidence="1">
    <location>
        <begin position="128"/>
        <end position="150"/>
    </location>
</feature>
<keyword evidence="1" id="KW-0812">Transmembrane</keyword>
<organism evidence="2 3">
    <name type="scientific">Methylophaga thiooxydans</name>
    <dbReference type="NCBI Taxonomy" id="392484"/>
    <lineage>
        <taxon>Bacteria</taxon>
        <taxon>Pseudomonadati</taxon>
        <taxon>Pseudomonadota</taxon>
        <taxon>Gammaproteobacteria</taxon>
        <taxon>Thiotrichales</taxon>
        <taxon>Piscirickettsiaceae</taxon>
        <taxon>Methylophaga</taxon>
    </lineage>
</organism>
<evidence type="ECO:0000256" key="1">
    <source>
        <dbReference type="SAM" id="Phobius"/>
    </source>
</evidence>